<sequence length="298" mass="33538">NGVLYQFWVKDVSTNKWKMIQDYSKSSARWTPTKPGKYLYGVHIKDEKSNQSLDAHLYKEITVKGSLFGKTIMLDPGHGGSDPGAVNGSIYEKNLNNSLTKLIAQKLTSLGANVIYTRNPDSNIRMELDQRAAIANQKMPDLFISIHHDASYVKGYSMHYSSYRPYLEVSGAYFKDSKGKTHYIIREVNRRAYYIENGVEKYITIDNTAPATIYDSTPSSAAKNSKIFANLLLDSMKELKFISPRNNPVSDHNLAITRWTNMPSVLIEAGPTNSTLANKSNQNAIADKMVDAIKKYFN</sequence>
<feature type="domain" description="MurNAc-LAA" evidence="2">
    <location>
        <begin position="132"/>
        <end position="294"/>
    </location>
</feature>
<reference evidence="3 4" key="1">
    <citation type="submission" date="2019-10" db="EMBL/GenBank/DDBJ databases">
        <title>Alkalibaculum tamaniensis sp.nov., a new alkaliphilic acetogen, isolated on methoxylated aromatics from a mud volcano.</title>
        <authorList>
            <person name="Khomyakova M.A."/>
            <person name="Merkel A.Y."/>
            <person name="Bonch-Osmolovskaya E.A."/>
            <person name="Slobodkin A.I."/>
        </authorList>
    </citation>
    <scope>NUCLEOTIDE SEQUENCE [LARGE SCALE GENOMIC DNA]</scope>
    <source>
        <strain evidence="3 4">M08DMB</strain>
    </source>
</reference>
<accession>A0A6A7KD36</accession>
<dbReference type="Gene3D" id="3.40.630.40">
    <property type="entry name" value="Zn-dependent exopeptidases"/>
    <property type="match status" value="1"/>
</dbReference>
<dbReference type="SUPFAM" id="SSF53187">
    <property type="entry name" value="Zn-dependent exopeptidases"/>
    <property type="match status" value="1"/>
</dbReference>
<dbReference type="EMBL" id="WHNX01000086">
    <property type="protein sequence ID" value="MPW27384.1"/>
    <property type="molecule type" value="Genomic_DNA"/>
</dbReference>
<proteinExistence type="predicted"/>
<comment type="caution">
    <text evidence="3">The sequence shown here is derived from an EMBL/GenBank/DDBJ whole genome shotgun (WGS) entry which is preliminary data.</text>
</comment>
<dbReference type="InterPro" id="IPR002508">
    <property type="entry name" value="MurNAc-LAA_cat"/>
</dbReference>
<dbReference type="AlphaFoldDB" id="A0A6A7KD36"/>
<dbReference type="GO" id="GO:0009253">
    <property type="term" value="P:peptidoglycan catabolic process"/>
    <property type="evidence" value="ECO:0007669"/>
    <property type="project" value="InterPro"/>
</dbReference>
<evidence type="ECO:0000313" key="3">
    <source>
        <dbReference type="EMBL" id="MPW27384.1"/>
    </source>
</evidence>
<protein>
    <recommendedName>
        <fullName evidence="2">MurNAc-LAA domain-containing protein</fullName>
    </recommendedName>
</protein>
<name>A0A6A7KD36_9FIRM</name>
<organism evidence="3 4">
    <name type="scientific">Alkalibaculum sporogenes</name>
    <dbReference type="NCBI Taxonomy" id="2655001"/>
    <lineage>
        <taxon>Bacteria</taxon>
        <taxon>Bacillati</taxon>
        <taxon>Bacillota</taxon>
        <taxon>Clostridia</taxon>
        <taxon>Eubacteriales</taxon>
        <taxon>Eubacteriaceae</taxon>
        <taxon>Alkalibaculum</taxon>
    </lineage>
</organism>
<dbReference type="PANTHER" id="PTHR30404">
    <property type="entry name" value="N-ACETYLMURAMOYL-L-ALANINE AMIDASE"/>
    <property type="match status" value="1"/>
</dbReference>
<feature type="non-terminal residue" evidence="3">
    <location>
        <position position="1"/>
    </location>
</feature>
<dbReference type="GO" id="GO:0008745">
    <property type="term" value="F:N-acetylmuramoyl-L-alanine amidase activity"/>
    <property type="evidence" value="ECO:0007669"/>
    <property type="project" value="InterPro"/>
</dbReference>
<dbReference type="RefSeq" id="WP_193708472.1">
    <property type="nucleotide sequence ID" value="NZ_WHNX01000086.1"/>
</dbReference>
<dbReference type="PANTHER" id="PTHR30404:SF0">
    <property type="entry name" value="N-ACETYLMURAMOYL-L-ALANINE AMIDASE AMIC"/>
    <property type="match status" value="1"/>
</dbReference>
<evidence type="ECO:0000256" key="1">
    <source>
        <dbReference type="ARBA" id="ARBA00022801"/>
    </source>
</evidence>
<dbReference type="Pfam" id="PF01520">
    <property type="entry name" value="Amidase_3"/>
    <property type="match status" value="1"/>
</dbReference>
<evidence type="ECO:0000313" key="4">
    <source>
        <dbReference type="Proteomes" id="UP000440004"/>
    </source>
</evidence>
<evidence type="ECO:0000259" key="2">
    <source>
        <dbReference type="SMART" id="SM00646"/>
    </source>
</evidence>
<keyword evidence="1" id="KW-0378">Hydrolase</keyword>
<dbReference type="GO" id="GO:0030288">
    <property type="term" value="C:outer membrane-bounded periplasmic space"/>
    <property type="evidence" value="ECO:0007669"/>
    <property type="project" value="TreeGrafter"/>
</dbReference>
<dbReference type="InterPro" id="IPR050695">
    <property type="entry name" value="N-acetylmuramoyl_amidase_3"/>
</dbReference>
<dbReference type="Proteomes" id="UP000440004">
    <property type="component" value="Unassembled WGS sequence"/>
</dbReference>
<gene>
    <name evidence="3" type="ORF">GC105_16675</name>
</gene>
<dbReference type="SMART" id="SM00646">
    <property type="entry name" value="Ami_3"/>
    <property type="match status" value="1"/>
</dbReference>
<keyword evidence="4" id="KW-1185">Reference proteome</keyword>
<dbReference type="CDD" id="cd02696">
    <property type="entry name" value="MurNAc-LAA"/>
    <property type="match status" value="1"/>
</dbReference>